<feature type="region of interest" description="Disordered" evidence="6">
    <location>
        <begin position="74"/>
        <end position="106"/>
    </location>
</feature>
<evidence type="ECO:0000256" key="4">
    <source>
        <dbReference type="ARBA" id="ARBA00023163"/>
    </source>
</evidence>
<dbReference type="PANTHER" id="PTHR45654:SF5">
    <property type="entry name" value="HOMEOBOX-LEUCINE ZIPPER PROTEIN ANTHOCYANINLESS 2-RELATED"/>
    <property type="match status" value="1"/>
</dbReference>
<organism evidence="8 9">
    <name type="scientific">Cucurbita argyrosperma subsp. sororia</name>
    <dbReference type="NCBI Taxonomy" id="37648"/>
    <lineage>
        <taxon>Eukaryota</taxon>
        <taxon>Viridiplantae</taxon>
        <taxon>Streptophyta</taxon>
        <taxon>Embryophyta</taxon>
        <taxon>Tracheophyta</taxon>
        <taxon>Spermatophyta</taxon>
        <taxon>Magnoliopsida</taxon>
        <taxon>eudicotyledons</taxon>
        <taxon>Gunneridae</taxon>
        <taxon>Pentapetalae</taxon>
        <taxon>rosids</taxon>
        <taxon>fabids</taxon>
        <taxon>Cucurbitales</taxon>
        <taxon>Cucurbitaceae</taxon>
        <taxon>Cucurbiteae</taxon>
        <taxon>Cucurbita</taxon>
    </lineage>
</organism>
<keyword evidence="1" id="KW-0805">Transcription regulation</keyword>
<keyword evidence="2 8" id="KW-0238">DNA-binding</keyword>
<dbReference type="InterPro" id="IPR002913">
    <property type="entry name" value="START_lipid-bd_dom"/>
</dbReference>
<dbReference type="GO" id="GO:0003677">
    <property type="term" value="F:DNA binding"/>
    <property type="evidence" value="ECO:0007669"/>
    <property type="project" value="UniProtKB-KW"/>
</dbReference>
<keyword evidence="5" id="KW-0539">Nucleus</keyword>
<protein>
    <submittedName>
        <fullName evidence="8">Homeobox-leucine zipper protein ROC5</fullName>
    </submittedName>
</protein>
<dbReference type="Proteomes" id="UP000685013">
    <property type="component" value="Chromosome 14"/>
</dbReference>
<dbReference type="InterPro" id="IPR057993">
    <property type="entry name" value="HD-Zip_IV_C"/>
</dbReference>
<evidence type="ECO:0000256" key="1">
    <source>
        <dbReference type="ARBA" id="ARBA00023015"/>
    </source>
</evidence>
<feature type="compositionally biased region" description="Low complexity" evidence="6">
    <location>
        <begin position="1"/>
        <end position="11"/>
    </location>
</feature>
<reference evidence="8 9" key="1">
    <citation type="journal article" date="2021" name="Hortic Res">
        <title>The domestication of Cucurbita argyrosperma as revealed by the genome of its wild relative.</title>
        <authorList>
            <person name="Barrera-Redondo J."/>
            <person name="Sanchez-de la Vega G."/>
            <person name="Aguirre-Liguori J.A."/>
            <person name="Castellanos-Morales G."/>
            <person name="Gutierrez-Guerrero Y.T."/>
            <person name="Aguirre-Dugua X."/>
            <person name="Aguirre-Planter E."/>
            <person name="Tenaillon M.I."/>
            <person name="Lira-Saade R."/>
            <person name="Eguiarte L.E."/>
        </authorList>
    </citation>
    <scope>NUCLEOTIDE SEQUENCE [LARGE SCALE GENOMIC DNA]</scope>
    <source>
        <strain evidence="8">JBR-2021</strain>
    </source>
</reference>
<evidence type="ECO:0000313" key="8">
    <source>
        <dbReference type="EMBL" id="KAG6582592.1"/>
    </source>
</evidence>
<sequence length="385" mass="40960">MSSPPRSDSSSAHGGGIGGGHGTLMASGAIAHPRLVTQSSFSKSMFSSPRLSLALTNIDGFGAGEMISADAGFEENVRRRRREEEATDSRSGSDNMDGGGGSGDDLDAADELDRVCALAGKFVGRPVPVSPPLEEYGGGMMMMERCVYLEMALAAMDELVKMANGEEPLWIGEKLNEEEYSRMFSGGCFGGFVSEASRESALLFLHSSSLLDTLMEANRWVEMFPNLIATATTTDVISGGMGGTRNGALQLQSLNPNQSSMLILQETCSDASGSLVVYAPVDIPAMQVVMNGGDSAYVALLPSGFAVVPAAEDCGGGSLLTVAFQILVNSLPTDKLTVESVETVNNLISFVFVSVAFRHRFVLEKPLFHSPFLICRSRNFRFPSF</sequence>
<gene>
    <name evidence="8" type="primary">ROC5</name>
    <name evidence="8" type="ORF">SDJN03_22594</name>
</gene>
<evidence type="ECO:0000256" key="5">
    <source>
        <dbReference type="ARBA" id="ARBA00023242"/>
    </source>
</evidence>
<evidence type="ECO:0000313" key="9">
    <source>
        <dbReference type="Proteomes" id="UP000685013"/>
    </source>
</evidence>
<feature type="compositionally biased region" description="Gly residues" evidence="6">
    <location>
        <begin position="13"/>
        <end position="22"/>
    </location>
</feature>
<dbReference type="Pfam" id="PF25797">
    <property type="entry name" value="PDF2_C"/>
    <property type="match status" value="1"/>
</dbReference>
<dbReference type="PANTHER" id="PTHR45654">
    <property type="entry name" value="HOMEOBOX-LEUCINE ZIPPER PROTEIN MERISTEM L1"/>
    <property type="match status" value="1"/>
</dbReference>
<evidence type="ECO:0000259" key="7">
    <source>
        <dbReference type="PROSITE" id="PS50848"/>
    </source>
</evidence>
<evidence type="ECO:0000256" key="3">
    <source>
        <dbReference type="ARBA" id="ARBA00023155"/>
    </source>
</evidence>
<keyword evidence="9" id="KW-1185">Reference proteome</keyword>
<accession>A0AAV6MLJ4</accession>
<dbReference type="InterPro" id="IPR042160">
    <property type="entry name" value="HD-Zip_IV"/>
</dbReference>
<proteinExistence type="predicted"/>
<feature type="region of interest" description="Disordered" evidence="6">
    <location>
        <begin position="1"/>
        <end position="25"/>
    </location>
</feature>
<dbReference type="AlphaFoldDB" id="A0AAV6MLJ4"/>
<keyword evidence="3 8" id="KW-0371">Homeobox</keyword>
<feature type="domain" description="START" evidence="7">
    <location>
        <begin position="141"/>
        <end position="244"/>
    </location>
</feature>
<feature type="non-terminal residue" evidence="8">
    <location>
        <position position="1"/>
    </location>
</feature>
<evidence type="ECO:0000256" key="2">
    <source>
        <dbReference type="ARBA" id="ARBA00023125"/>
    </source>
</evidence>
<dbReference type="PROSITE" id="PS50848">
    <property type="entry name" value="START"/>
    <property type="match status" value="1"/>
</dbReference>
<dbReference type="EMBL" id="JAGKQH010000014">
    <property type="protein sequence ID" value="KAG6582592.1"/>
    <property type="molecule type" value="Genomic_DNA"/>
</dbReference>
<evidence type="ECO:0000256" key="6">
    <source>
        <dbReference type="SAM" id="MobiDB-lite"/>
    </source>
</evidence>
<name>A0AAV6MLJ4_9ROSI</name>
<keyword evidence="4" id="KW-0804">Transcription</keyword>
<dbReference type="GO" id="GO:0008289">
    <property type="term" value="F:lipid binding"/>
    <property type="evidence" value="ECO:0007669"/>
    <property type="project" value="InterPro"/>
</dbReference>
<comment type="caution">
    <text evidence="8">The sequence shown here is derived from an EMBL/GenBank/DDBJ whole genome shotgun (WGS) entry which is preliminary data.</text>
</comment>